<dbReference type="OrthoDB" id="197735at2759"/>
<feature type="coiled-coil region" evidence="1">
    <location>
        <begin position="17"/>
        <end position="73"/>
    </location>
</feature>
<dbReference type="GO" id="GO:0035735">
    <property type="term" value="P:intraciliary transport involved in cilium assembly"/>
    <property type="evidence" value="ECO:0007669"/>
    <property type="project" value="InterPro"/>
</dbReference>
<keyword evidence="3" id="KW-1185">Reference proteome</keyword>
<evidence type="ECO:0000256" key="1">
    <source>
        <dbReference type="SAM" id="Coils"/>
    </source>
</evidence>
<reference evidence="2" key="1">
    <citation type="submission" date="2018-11" db="EMBL/GenBank/DDBJ databases">
        <authorList>
            <consortium name="Pathogen Informatics"/>
        </authorList>
    </citation>
    <scope>NUCLEOTIDE SEQUENCE</scope>
</reference>
<name>A0A448WJ11_9PLAT</name>
<evidence type="ECO:0000313" key="3">
    <source>
        <dbReference type="Proteomes" id="UP000784294"/>
    </source>
</evidence>
<organism evidence="2 3">
    <name type="scientific">Protopolystoma xenopodis</name>
    <dbReference type="NCBI Taxonomy" id="117903"/>
    <lineage>
        <taxon>Eukaryota</taxon>
        <taxon>Metazoa</taxon>
        <taxon>Spiralia</taxon>
        <taxon>Lophotrochozoa</taxon>
        <taxon>Platyhelminthes</taxon>
        <taxon>Monogenea</taxon>
        <taxon>Polyopisthocotylea</taxon>
        <taxon>Polystomatidea</taxon>
        <taxon>Polystomatidae</taxon>
        <taxon>Protopolystoma</taxon>
    </lineage>
</organism>
<evidence type="ECO:0000313" key="2">
    <source>
        <dbReference type="EMBL" id="VEL12952.1"/>
    </source>
</evidence>
<dbReference type="GO" id="GO:0034451">
    <property type="term" value="C:centriolar satellite"/>
    <property type="evidence" value="ECO:0007669"/>
    <property type="project" value="TreeGrafter"/>
</dbReference>
<dbReference type="InterPro" id="IPR030465">
    <property type="entry name" value="CEP131"/>
</dbReference>
<gene>
    <name evidence="2" type="ORF">PXEA_LOCUS6392</name>
</gene>
<dbReference type="EMBL" id="CAAALY010016360">
    <property type="protein sequence ID" value="VEL12952.1"/>
    <property type="molecule type" value="Genomic_DNA"/>
</dbReference>
<dbReference type="GO" id="GO:0005929">
    <property type="term" value="C:cilium"/>
    <property type="evidence" value="ECO:0007669"/>
    <property type="project" value="GOC"/>
</dbReference>
<dbReference type="AlphaFoldDB" id="A0A448WJ11"/>
<comment type="caution">
    <text evidence="2">The sequence shown here is derived from an EMBL/GenBank/DDBJ whole genome shotgun (WGS) entry which is preliminary data.</text>
</comment>
<keyword evidence="1" id="KW-0175">Coiled coil</keyword>
<dbReference type="GO" id="GO:0010824">
    <property type="term" value="P:regulation of centrosome duplication"/>
    <property type="evidence" value="ECO:0007669"/>
    <property type="project" value="TreeGrafter"/>
</dbReference>
<sequence>MLQEERAVLEAQRRRHLDEVSAERDRLAQTAARQRTEFDDKLSEQTEALRRLSEDHRKEVERIRQELEDKHKSEITAIEAKTASEKAACEERITTVWQTQASSRERELREHLKRERDKQLEIAVHKTYFMSI</sequence>
<proteinExistence type="predicted"/>
<dbReference type="PANTHER" id="PTHR31540:SF1">
    <property type="entry name" value="CENTROSOMAL PROTEIN OF 131 KDA"/>
    <property type="match status" value="1"/>
</dbReference>
<accession>A0A448WJ11</accession>
<dbReference type="PANTHER" id="PTHR31540">
    <property type="entry name" value="CENTROSOMAL PROTEIN OF 131 KDA"/>
    <property type="match status" value="1"/>
</dbReference>
<dbReference type="Proteomes" id="UP000784294">
    <property type="component" value="Unassembled WGS sequence"/>
</dbReference>
<protein>
    <submittedName>
        <fullName evidence="2">Uncharacterized protein</fullName>
    </submittedName>
</protein>